<gene>
    <name evidence="2" type="ORF">MRATA1EN1_LOCUS14466</name>
</gene>
<name>A0ABN8YVK5_RANTA</name>
<evidence type="ECO:0000313" key="3">
    <source>
        <dbReference type="Proteomes" id="UP001176941"/>
    </source>
</evidence>
<sequence length="131" mass="13599">MLSQGPAAVAPAPSHPLAFDLHISPRTLGSRKAQRPSARDLEGLPGPCPQPRPRVSPQESMAALLWSCELITCPQGRPTHLFIGSVPKGQAQAGPSGGRVAGTVDLRGACRSFHPLSPFLAVSVSLTSCSS</sequence>
<keyword evidence="3" id="KW-1185">Reference proteome</keyword>
<dbReference type="Proteomes" id="UP001176941">
    <property type="component" value="Chromosome 24"/>
</dbReference>
<proteinExistence type="predicted"/>
<evidence type="ECO:0000256" key="1">
    <source>
        <dbReference type="SAM" id="MobiDB-lite"/>
    </source>
</evidence>
<dbReference type="EMBL" id="OX459960">
    <property type="protein sequence ID" value="CAI9165504.1"/>
    <property type="molecule type" value="Genomic_DNA"/>
</dbReference>
<reference evidence="2" key="1">
    <citation type="submission" date="2023-04" db="EMBL/GenBank/DDBJ databases">
        <authorList>
            <consortium name="ELIXIR-Norway"/>
        </authorList>
    </citation>
    <scope>NUCLEOTIDE SEQUENCE [LARGE SCALE GENOMIC DNA]</scope>
</reference>
<protein>
    <submittedName>
        <fullName evidence="2">Uncharacterized protein</fullName>
    </submittedName>
</protein>
<organism evidence="2 3">
    <name type="scientific">Rangifer tarandus platyrhynchus</name>
    <name type="common">Svalbard reindeer</name>
    <dbReference type="NCBI Taxonomy" id="3082113"/>
    <lineage>
        <taxon>Eukaryota</taxon>
        <taxon>Metazoa</taxon>
        <taxon>Chordata</taxon>
        <taxon>Craniata</taxon>
        <taxon>Vertebrata</taxon>
        <taxon>Euteleostomi</taxon>
        <taxon>Mammalia</taxon>
        <taxon>Eutheria</taxon>
        <taxon>Laurasiatheria</taxon>
        <taxon>Artiodactyla</taxon>
        <taxon>Ruminantia</taxon>
        <taxon>Pecora</taxon>
        <taxon>Cervidae</taxon>
        <taxon>Odocoileinae</taxon>
        <taxon>Rangifer</taxon>
    </lineage>
</organism>
<evidence type="ECO:0000313" key="2">
    <source>
        <dbReference type="EMBL" id="CAI9165504.1"/>
    </source>
</evidence>
<accession>A0ABN8YVK5</accession>
<feature type="region of interest" description="Disordered" evidence="1">
    <location>
        <begin position="28"/>
        <end position="56"/>
    </location>
</feature>